<feature type="transmembrane region" description="Helical" evidence="1">
    <location>
        <begin position="128"/>
        <end position="148"/>
    </location>
</feature>
<dbReference type="HOGENOM" id="CLU_1346929_0_0_9"/>
<feature type="transmembrane region" description="Helical" evidence="1">
    <location>
        <begin position="154"/>
        <end position="177"/>
    </location>
</feature>
<proteinExistence type="predicted"/>
<evidence type="ECO:0000313" key="2">
    <source>
        <dbReference type="EMBL" id="AIY84340.1"/>
    </source>
</evidence>
<dbReference type="KEGG" id="cbv:U729_940"/>
<keyword evidence="3" id="KW-1185">Reference proteome</keyword>
<feature type="transmembrane region" description="Helical" evidence="1">
    <location>
        <begin position="189"/>
        <end position="204"/>
    </location>
</feature>
<reference evidence="2 3" key="1">
    <citation type="journal article" date="2015" name="Infect. Genet. Evol.">
        <title>Genomic sequences of six botulinum neurotoxin-producing strains representing three clostridial species illustrate the mobility and diversity of botulinum neurotoxin genes.</title>
        <authorList>
            <person name="Smith T.J."/>
            <person name="Hill K.K."/>
            <person name="Xie G."/>
            <person name="Foley B.T."/>
            <person name="Williamson C.H."/>
            <person name="Foster J.T."/>
            <person name="Johnson S.L."/>
            <person name="Chertkov O."/>
            <person name="Teshima H."/>
            <person name="Gibbons H.S."/>
            <person name="Johnsky L.A."/>
            <person name="Karavis M.A."/>
            <person name="Smith L.A."/>
        </authorList>
    </citation>
    <scope>NUCLEOTIDE SEQUENCE [LARGE SCALE GENOMIC DNA]</scope>
    <source>
        <strain evidence="2">Sullivan</strain>
    </source>
</reference>
<organism evidence="2 3">
    <name type="scientific">Clostridium baratii str. Sullivan</name>
    <dbReference type="NCBI Taxonomy" id="1415775"/>
    <lineage>
        <taxon>Bacteria</taxon>
        <taxon>Bacillati</taxon>
        <taxon>Bacillota</taxon>
        <taxon>Clostridia</taxon>
        <taxon>Eubacteriales</taxon>
        <taxon>Clostridiaceae</taxon>
        <taxon>Clostridium</taxon>
    </lineage>
</organism>
<sequence>MKKKLLPMQKNHLIYLLVGILVAVCSAIFIYYSVSNNYLINFNPKILKNFAKSLATIAEIGFFLAIGLFILRFIIKNLNQKGVNILDKVLNKVHIDIPKEVQSEFLESTILAKVRKILLNISKIFQRFHIIIALLALSIILLHAYIFLHLGFKWTIGYILGVLAVLDLALILITGIFRIFNKSIHAHKALGVIFIILMCLHIALV</sequence>
<keyword evidence="1" id="KW-0472">Membrane</keyword>
<feature type="transmembrane region" description="Helical" evidence="1">
    <location>
        <begin position="12"/>
        <end position="34"/>
    </location>
</feature>
<dbReference type="eggNOG" id="ENOG5032CD1">
    <property type="taxonomic scope" value="Bacteria"/>
</dbReference>
<dbReference type="Proteomes" id="UP000030635">
    <property type="component" value="Chromosome"/>
</dbReference>
<feature type="transmembrane region" description="Helical" evidence="1">
    <location>
        <begin position="54"/>
        <end position="75"/>
    </location>
</feature>
<accession>A0A0A7FZL8</accession>
<keyword evidence="1" id="KW-0812">Transmembrane</keyword>
<dbReference type="RefSeq" id="WP_039312083.1">
    <property type="nucleotide sequence ID" value="NZ_CP006905.1"/>
</dbReference>
<protein>
    <submittedName>
        <fullName evidence="2">Putative membrane protein</fullName>
    </submittedName>
</protein>
<gene>
    <name evidence="2" type="ORF">U729_940</name>
</gene>
<keyword evidence="1" id="KW-1133">Transmembrane helix</keyword>
<evidence type="ECO:0000256" key="1">
    <source>
        <dbReference type="SAM" id="Phobius"/>
    </source>
</evidence>
<name>A0A0A7FZL8_9CLOT</name>
<evidence type="ECO:0000313" key="3">
    <source>
        <dbReference type="Proteomes" id="UP000030635"/>
    </source>
</evidence>
<dbReference type="EMBL" id="CP006905">
    <property type="protein sequence ID" value="AIY84340.1"/>
    <property type="molecule type" value="Genomic_DNA"/>
</dbReference>
<dbReference type="AlphaFoldDB" id="A0A0A7FZL8"/>
<dbReference type="OrthoDB" id="9912340at2"/>